<accession>W7AGZ8</accession>
<dbReference type="EMBL" id="KI965495">
    <property type="protein sequence ID" value="EUD64541.1"/>
    <property type="molecule type" value="Genomic_DNA"/>
</dbReference>
<organism evidence="2 3">
    <name type="scientific">Plasmodium inui San Antonio 1</name>
    <dbReference type="NCBI Taxonomy" id="1237626"/>
    <lineage>
        <taxon>Eukaryota</taxon>
        <taxon>Sar</taxon>
        <taxon>Alveolata</taxon>
        <taxon>Apicomplexa</taxon>
        <taxon>Aconoidasida</taxon>
        <taxon>Haemosporida</taxon>
        <taxon>Plasmodiidae</taxon>
        <taxon>Plasmodium</taxon>
        <taxon>Plasmodium (Plasmodium)</taxon>
    </lineage>
</organism>
<proteinExistence type="predicted"/>
<protein>
    <submittedName>
        <fullName evidence="2">Uncharacterized protein</fullName>
    </submittedName>
</protein>
<evidence type="ECO:0000256" key="1">
    <source>
        <dbReference type="SAM" id="MobiDB-lite"/>
    </source>
</evidence>
<feature type="region of interest" description="Disordered" evidence="1">
    <location>
        <begin position="1"/>
        <end position="39"/>
    </location>
</feature>
<evidence type="ECO:0000313" key="3">
    <source>
        <dbReference type="Proteomes" id="UP000030640"/>
    </source>
</evidence>
<keyword evidence="3" id="KW-1185">Reference proteome</keyword>
<dbReference type="RefSeq" id="XP_008818852.1">
    <property type="nucleotide sequence ID" value="XM_008820630.1"/>
</dbReference>
<dbReference type="VEuPathDB" id="PlasmoDB:C922_05057"/>
<gene>
    <name evidence="2" type="ORF">C922_05057</name>
</gene>
<name>W7AGZ8_9APIC</name>
<dbReference type="Proteomes" id="UP000030640">
    <property type="component" value="Unassembled WGS sequence"/>
</dbReference>
<evidence type="ECO:0000313" key="2">
    <source>
        <dbReference type="EMBL" id="EUD64541.1"/>
    </source>
</evidence>
<sequence length="59" mass="6595">MLPSTSIKLEGMFKPQAPREGSSRLSPPSPSYLKVPSLHPTDLAPKDNLYRFLGKRSIR</sequence>
<dbReference type="AlphaFoldDB" id="W7AGZ8"/>
<dbReference type="GeneID" id="20040331"/>
<reference evidence="2 3" key="1">
    <citation type="submission" date="2013-02" db="EMBL/GenBank/DDBJ databases">
        <title>The Genome Sequence of Plasmodium inui San Antonio 1.</title>
        <authorList>
            <consortium name="The Broad Institute Genome Sequencing Platform"/>
            <consortium name="The Broad Institute Genome Sequencing Center for Infectious Disease"/>
            <person name="Neafsey D."/>
            <person name="Cheeseman I."/>
            <person name="Volkman S."/>
            <person name="Adams J."/>
            <person name="Walker B."/>
            <person name="Young S.K."/>
            <person name="Zeng Q."/>
            <person name="Gargeya S."/>
            <person name="Fitzgerald M."/>
            <person name="Haas B."/>
            <person name="Abouelleil A."/>
            <person name="Alvarado L."/>
            <person name="Arachchi H.M."/>
            <person name="Berlin A.M."/>
            <person name="Chapman S.B."/>
            <person name="Dewar J."/>
            <person name="Goldberg J."/>
            <person name="Griggs A."/>
            <person name="Gujja S."/>
            <person name="Hansen M."/>
            <person name="Howarth C."/>
            <person name="Imamovic A."/>
            <person name="Larimer J."/>
            <person name="McCowan C."/>
            <person name="Murphy C."/>
            <person name="Neiman D."/>
            <person name="Pearson M."/>
            <person name="Priest M."/>
            <person name="Roberts A."/>
            <person name="Saif S."/>
            <person name="Shea T."/>
            <person name="Sisk P."/>
            <person name="Sykes S."/>
            <person name="Wortman J."/>
            <person name="Nusbaum C."/>
            <person name="Birren B."/>
        </authorList>
    </citation>
    <scope>NUCLEOTIDE SEQUENCE [LARGE SCALE GENOMIC DNA]</scope>
    <source>
        <strain evidence="2 3">San Antonio 1</strain>
    </source>
</reference>